<feature type="transmembrane region" description="Helical" evidence="2">
    <location>
        <begin position="16"/>
        <end position="35"/>
    </location>
</feature>
<reference evidence="4" key="1">
    <citation type="submission" date="2011-07" db="EMBL/GenBank/DDBJ databases">
        <authorList>
            <consortium name="Caenorhabditis brenneri Sequencing and Analysis Consortium"/>
            <person name="Wilson R.K."/>
        </authorList>
    </citation>
    <scope>NUCLEOTIDE SEQUENCE [LARGE SCALE GENOMIC DNA]</scope>
    <source>
        <strain evidence="4">PB2801</strain>
    </source>
</reference>
<proteinExistence type="predicted"/>
<feature type="transmembrane region" description="Helical" evidence="2">
    <location>
        <begin position="117"/>
        <end position="141"/>
    </location>
</feature>
<accession>G0N7Z2</accession>
<feature type="transmembrane region" description="Helical" evidence="2">
    <location>
        <begin position="153"/>
        <end position="172"/>
    </location>
</feature>
<organism evidence="4">
    <name type="scientific">Caenorhabditis brenneri</name>
    <name type="common">Nematode worm</name>
    <dbReference type="NCBI Taxonomy" id="135651"/>
    <lineage>
        <taxon>Eukaryota</taxon>
        <taxon>Metazoa</taxon>
        <taxon>Ecdysozoa</taxon>
        <taxon>Nematoda</taxon>
        <taxon>Chromadorea</taxon>
        <taxon>Rhabditida</taxon>
        <taxon>Rhabditina</taxon>
        <taxon>Rhabditomorpha</taxon>
        <taxon>Rhabditoidea</taxon>
        <taxon>Rhabditidae</taxon>
        <taxon>Peloderinae</taxon>
        <taxon>Caenorhabditis</taxon>
    </lineage>
</organism>
<keyword evidence="2" id="KW-0472">Membrane</keyword>
<sequence>MHVSRNTREELPKCKYFIVTLQTINVVFAIITLFVELTSNRSKKKISYHWIILKCFMAILAVFVAVKVFLCYKDQRNPEGSSPKNRCKRDLLIGYGAISIFGYIPLIYMFVNGYRPFFPTTISTCYVLPGFILPLFILQNLKKYQVCRGNHSTNLRAVCVALHVIILMVIAFCVDKLKKTDFAPYFIMWDTLMFSTVRAEFLVILVNGVWLKGSLERPNDAELGVQEPLRKSSNGLDPDARSHDSTAENSVRAEVNHKPGWQTRATTKEFRNFGHFGGAEKSATICRVGSGIIF</sequence>
<feature type="region of interest" description="Disordered" evidence="1">
    <location>
        <begin position="226"/>
        <end position="255"/>
    </location>
</feature>
<keyword evidence="2" id="KW-1133">Transmembrane helix</keyword>
<gene>
    <name evidence="3" type="ORF">CAEBREN_06393</name>
</gene>
<evidence type="ECO:0000313" key="3">
    <source>
        <dbReference type="EMBL" id="EGT55039.1"/>
    </source>
</evidence>
<dbReference type="Proteomes" id="UP000008068">
    <property type="component" value="Unassembled WGS sequence"/>
</dbReference>
<feature type="transmembrane region" description="Helical" evidence="2">
    <location>
        <begin position="91"/>
        <end position="111"/>
    </location>
</feature>
<evidence type="ECO:0000313" key="4">
    <source>
        <dbReference type="Proteomes" id="UP000008068"/>
    </source>
</evidence>
<evidence type="ECO:0000256" key="2">
    <source>
        <dbReference type="SAM" id="Phobius"/>
    </source>
</evidence>
<dbReference type="AlphaFoldDB" id="G0N7Z2"/>
<dbReference type="InParanoid" id="G0N7Z2"/>
<dbReference type="EMBL" id="GL379849">
    <property type="protein sequence ID" value="EGT55039.1"/>
    <property type="molecule type" value="Genomic_DNA"/>
</dbReference>
<keyword evidence="2" id="KW-0812">Transmembrane</keyword>
<name>G0N7Z2_CAEBE</name>
<feature type="transmembrane region" description="Helical" evidence="2">
    <location>
        <begin position="192"/>
        <end position="211"/>
    </location>
</feature>
<protein>
    <submittedName>
        <fullName evidence="3">Uncharacterized protein</fullName>
    </submittedName>
</protein>
<feature type="transmembrane region" description="Helical" evidence="2">
    <location>
        <begin position="47"/>
        <end position="70"/>
    </location>
</feature>
<keyword evidence="4" id="KW-1185">Reference proteome</keyword>
<dbReference type="HOGENOM" id="CLU_980797_0_0_1"/>
<evidence type="ECO:0000256" key="1">
    <source>
        <dbReference type="SAM" id="MobiDB-lite"/>
    </source>
</evidence>